<organism evidence="1">
    <name type="scientific">Anguilla anguilla</name>
    <name type="common">European freshwater eel</name>
    <name type="synonym">Muraena anguilla</name>
    <dbReference type="NCBI Taxonomy" id="7936"/>
    <lineage>
        <taxon>Eukaryota</taxon>
        <taxon>Metazoa</taxon>
        <taxon>Chordata</taxon>
        <taxon>Craniata</taxon>
        <taxon>Vertebrata</taxon>
        <taxon>Euteleostomi</taxon>
        <taxon>Actinopterygii</taxon>
        <taxon>Neopterygii</taxon>
        <taxon>Teleostei</taxon>
        <taxon>Anguilliformes</taxon>
        <taxon>Anguillidae</taxon>
        <taxon>Anguilla</taxon>
    </lineage>
</organism>
<name>A0A0E9WCI4_ANGAN</name>
<proteinExistence type="predicted"/>
<sequence>MPFLNKQYNYSSLPLALRSLTYLTTVSRKTSENVQLSILAVPDSL</sequence>
<evidence type="ECO:0000313" key="1">
    <source>
        <dbReference type="EMBL" id="JAH88114.1"/>
    </source>
</evidence>
<reference evidence="1" key="2">
    <citation type="journal article" date="2015" name="Fish Shellfish Immunol.">
        <title>Early steps in the European eel (Anguilla anguilla)-Vibrio vulnificus interaction in the gills: Role of the RtxA13 toxin.</title>
        <authorList>
            <person name="Callol A."/>
            <person name="Pajuelo D."/>
            <person name="Ebbesson L."/>
            <person name="Teles M."/>
            <person name="MacKenzie S."/>
            <person name="Amaro C."/>
        </authorList>
    </citation>
    <scope>NUCLEOTIDE SEQUENCE</scope>
</reference>
<dbReference type="EMBL" id="GBXM01020463">
    <property type="protein sequence ID" value="JAH88114.1"/>
    <property type="molecule type" value="Transcribed_RNA"/>
</dbReference>
<protein>
    <submittedName>
        <fullName evidence="1">Uncharacterized protein</fullName>
    </submittedName>
</protein>
<reference evidence="1" key="1">
    <citation type="submission" date="2014-11" db="EMBL/GenBank/DDBJ databases">
        <authorList>
            <person name="Amaro Gonzalez C."/>
        </authorList>
    </citation>
    <scope>NUCLEOTIDE SEQUENCE</scope>
</reference>
<accession>A0A0E9WCI4</accession>
<dbReference type="AlphaFoldDB" id="A0A0E9WCI4"/>